<reference evidence="2" key="1">
    <citation type="submission" date="2016-02" db="EMBL/GenBank/DDBJ databases">
        <title>Genome sequence of Bacillus trypoxylicola KCTC 13244(T).</title>
        <authorList>
            <person name="Jeong H."/>
            <person name="Park S.-H."/>
            <person name="Choi S.-K."/>
        </authorList>
    </citation>
    <scope>NUCLEOTIDE SEQUENCE [LARGE SCALE GENOMIC DNA]</scope>
    <source>
        <strain evidence="2">KCTC 13244</strain>
    </source>
</reference>
<dbReference type="AlphaFoldDB" id="A0A162DBM9"/>
<evidence type="ECO:0000313" key="2">
    <source>
        <dbReference type="EMBL" id="KYG29111.1"/>
    </source>
</evidence>
<gene>
    <name evidence="2" type="ORF">AZF04_20245</name>
</gene>
<dbReference type="PANTHER" id="PTHR21666">
    <property type="entry name" value="PEPTIDASE-RELATED"/>
    <property type="match status" value="1"/>
</dbReference>
<dbReference type="GO" id="GO:0004222">
    <property type="term" value="F:metalloendopeptidase activity"/>
    <property type="evidence" value="ECO:0007669"/>
    <property type="project" value="TreeGrafter"/>
</dbReference>
<feature type="domain" description="M23ase beta-sheet core" evidence="1">
    <location>
        <begin position="126"/>
        <end position="187"/>
    </location>
</feature>
<evidence type="ECO:0000259" key="1">
    <source>
        <dbReference type="Pfam" id="PF01551"/>
    </source>
</evidence>
<protein>
    <submittedName>
        <fullName evidence="2">Peptidase M23</fullName>
    </submittedName>
</protein>
<proteinExistence type="predicted"/>
<dbReference type="SUPFAM" id="SSF51261">
    <property type="entry name" value="Duplicated hybrid motif"/>
    <property type="match status" value="1"/>
</dbReference>
<name>A0A162DBM9_9BACI</name>
<dbReference type="Gene3D" id="2.70.70.10">
    <property type="entry name" value="Glucose Permease (Domain IIA)"/>
    <property type="match status" value="1"/>
</dbReference>
<dbReference type="STRING" id="519424.AZF04_20245"/>
<dbReference type="InterPro" id="IPR050570">
    <property type="entry name" value="Cell_wall_metabolism_enzyme"/>
</dbReference>
<dbReference type="InterPro" id="IPR011055">
    <property type="entry name" value="Dup_hybrid_motif"/>
</dbReference>
<comment type="caution">
    <text evidence="2">The sequence shown here is derived from an EMBL/GenBank/DDBJ whole genome shotgun (WGS) entry which is preliminary data.</text>
</comment>
<dbReference type="PANTHER" id="PTHR21666:SF270">
    <property type="entry name" value="MUREIN HYDROLASE ACTIVATOR ENVC"/>
    <property type="match status" value="1"/>
</dbReference>
<dbReference type="CDD" id="cd12797">
    <property type="entry name" value="M23_peptidase"/>
    <property type="match status" value="1"/>
</dbReference>
<dbReference type="EMBL" id="LTAO01000025">
    <property type="protein sequence ID" value="KYG29111.1"/>
    <property type="molecule type" value="Genomic_DNA"/>
</dbReference>
<dbReference type="RefSeq" id="WP_061949493.1">
    <property type="nucleotide sequence ID" value="NZ_LTAO01000025.1"/>
</dbReference>
<dbReference type="Pfam" id="PF01551">
    <property type="entry name" value="Peptidase_M23"/>
    <property type="match status" value="1"/>
</dbReference>
<dbReference type="Proteomes" id="UP000075806">
    <property type="component" value="Unassembled WGS sequence"/>
</dbReference>
<accession>A0A162DBM9</accession>
<organism evidence="2 3">
    <name type="scientific">Alkalihalobacillus trypoxylicola</name>
    <dbReference type="NCBI Taxonomy" id="519424"/>
    <lineage>
        <taxon>Bacteria</taxon>
        <taxon>Bacillati</taxon>
        <taxon>Bacillota</taxon>
        <taxon>Bacilli</taxon>
        <taxon>Bacillales</taxon>
        <taxon>Bacillaceae</taxon>
        <taxon>Alkalihalobacillus</taxon>
    </lineage>
</organism>
<evidence type="ECO:0000313" key="3">
    <source>
        <dbReference type="Proteomes" id="UP000075806"/>
    </source>
</evidence>
<dbReference type="OrthoDB" id="9809488at2"/>
<keyword evidence="3" id="KW-1185">Reference proteome</keyword>
<sequence>MHNKQKPIVIEFPLRGEWNAPTTPAKRVPSHGTNRMGLRYAFDFLQLNWSNPKKPSYNASFLRYLFLGVPLKKCYCWGEGIYAPCDGEVIFVEDGNRERKMAHWFVDSIIGMKNSLFFNERKHNFKKIAGNYVILKCSNDVYMAFVHLQTNSVKVGLHDQLKKGAHIGNVGHSGNSTFPHLHFQLMDSSDIAKSHGIPCLFEKYELYRNGDWETVYNQIPLATDRIRFVK</sequence>
<dbReference type="InterPro" id="IPR016047">
    <property type="entry name" value="M23ase_b-sheet_dom"/>
</dbReference>